<dbReference type="AlphaFoldDB" id="A0A429ZC02"/>
<organism evidence="10 11">
    <name type="scientific">Vagococcus bubulae</name>
    <dbReference type="NCBI Taxonomy" id="1977868"/>
    <lineage>
        <taxon>Bacteria</taxon>
        <taxon>Bacillati</taxon>
        <taxon>Bacillota</taxon>
        <taxon>Bacilli</taxon>
        <taxon>Lactobacillales</taxon>
        <taxon>Enterococcaceae</taxon>
        <taxon>Vagococcus</taxon>
    </lineage>
</organism>
<dbReference type="Pfam" id="PF17802">
    <property type="entry name" value="SpaA"/>
    <property type="match status" value="1"/>
</dbReference>
<sequence>MKNRIKTLIIGLLAWAMVVITGAHPVIAAELSDNVQANVTLHKRVFNMGEKPEENSQLNTGEVNVDFGGEPLSNVTFTMYNITDIYYEKMKKMTGDISVSQKAVIEDIQNSVNSLDLANKDGIDKITSEDGQAIFEKLNTKTNGKDSVYLFLETKTPFKPNITTVSSPIVLAFPIYKASNSDEINKDIHIYPKNEQAENSKKLANIDSFSNKLILNGQEYRNVTTGDMFNYELTLFIPTNIQHDDTTGYVVEDKPTEGLAYSGNLKVGDLKEHEDYTLKTDGGGFSIEFNLDSQNVKKLAGKKLIVTYDMKLTKDINPDEAQNNEAFIIYNPGKEDTVKTKIPSPPGIATGGKKFKKIDAHSGTLLKGAEFIVKQEDKFAKFEEHEVNKGVYIFTRWVNSKEEATRLTSQDNGEFAVKGLLDGEYQLEETKAPSSKYVKLPKDILFLVSHGQYEKEEVQSIKNTPKGLLPSTGGKGIIMFLVLGSLMMFTAIIWSKKYKKQINI</sequence>
<evidence type="ECO:0000313" key="10">
    <source>
        <dbReference type="EMBL" id="RST91206.1"/>
    </source>
</evidence>
<keyword evidence="5" id="KW-0812">Transmembrane</keyword>
<evidence type="ECO:0000256" key="1">
    <source>
        <dbReference type="ARBA" id="ARBA00022512"/>
    </source>
</evidence>
<dbReference type="NCBIfam" id="TIGR04226">
    <property type="entry name" value="RrgB_K2N_iso_D2"/>
    <property type="match status" value="1"/>
</dbReference>
<dbReference type="OrthoDB" id="2249722at2"/>
<evidence type="ECO:0000256" key="2">
    <source>
        <dbReference type="ARBA" id="ARBA00022525"/>
    </source>
</evidence>
<feature type="domain" description="Gram-positive pilin subunit D1 N-terminal" evidence="8">
    <location>
        <begin position="36"/>
        <end position="195"/>
    </location>
</feature>
<evidence type="ECO:0000256" key="6">
    <source>
        <dbReference type="SAM" id="SignalP"/>
    </source>
</evidence>
<keyword evidence="1" id="KW-0134">Cell wall</keyword>
<dbReference type="NCBIfam" id="TIGR01167">
    <property type="entry name" value="LPXTG_anchor"/>
    <property type="match status" value="1"/>
</dbReference>
<dbReference type="Gene3D" id="2.60.40.740">
    <property type="match status" value="1"/>
</dbReference>
<evidence type="ECO:0000259" key="7">
    <source>
        <dbReference type="Pfam" id="PF00746"/>
    </source>
</evidence>
<feature type="signal peptide" evidence="6">
    <location>
        <begin position="1"/>
        <end position="28"/>
    </location>
</feature>
<dbReference type="InterPro" id="IPR026466">
    <property type="entry name" value="Fim_isopep_form_D2_dom"/>
</dbReference>
<dbReference type="InterPro" id="IPR013783">
    <property type="entry name" value="Ig-like_fold"/>
</dbReference>
<keyword evidence="5" id="KW-1133">Transmembrane helix</keyword>
<name>A0A429ZC02_9ENTE</name>
<dbReference type="InterPro" id="IPR019931">
    <property type="entry name" value="LPXTG_anchor"/>
</dbReference>
<dbReference type="Proteomes" id="UP000288490">
    <property type="component" value="Unassembled WGS sequence"/>
</dbReference>
<evidence type="ECO:0000256" key="5">
    <source>
        <dbReference type="SAM" id="Phobius"/>
    </source>
</evidence>
<evidence type="ECO:0000313" key="11">
    <source>
        <dbReference type="Proteomes" id="UP000288490"/>
    </source>
</evidence>
<keyword evidence="3 6" id="KW-0732">Signal</keyword>
<dbReference type="InterPro" id="IPR048052">
    <property type="entry name" value="FM1-like"/>
</dbReference>
<feature type="chain" id="PRO_5019558624" evidence="6">
    <location>
        <begin position="29"/>
        <end position="504"/>
    </location>
</feature>
<reference evidence="10 11" key="1">
    <citation type="submission" date="2017-05" db="EMBL/GenBank/DDBJ databases">
        <title>Vagococcus spp. assemblies.</title>
        <authorList>
            <person name="Gulvik C.A."/>
        </authorList>
    </citation>
    <scope>NUCLEOTIDE SEQUENCE [LARGE SCALE GENOMIC DNA]</scope>
    <source>
        <strain evidence="10 11">SS1994</strain>
    </source>
</reference>
<dbReference type="EMBL" id="NGJT01000025">
    <property type="protein sequence ID" value="RST91206.1"/>
    <property type="molecule type" value="Genomic_DNA"/>
</dbReference>
<dbReference type="Pfam" id="PF00746">
    <property type="entry name" value="Gram_pos_anchor"/>
    <property type="match status" value="1"/>
</dbReference>
<keyword evidence="4" id="KW-0572">Peptidoglycan-anchor</keyword>
<keyword evidence="5" id="KW-0472">Membrane</keyword>
<dbReference type="InterPro" id="IPR041033">
    <property type="entry name" value="SpaA_PFL_dom_1"/>
</dbReference>
<feature type="transmembrane region" description="Helical" evidence="5">
    <location>
        <begin position="476"/>
        <end position="494"/>
    </location>
</feature>
<accession>A0A429ZC02</accession>
<dbReference type="NCBIfam" id="NF033902">
    <property type="entry name" value="iso_D2_wall_anc"/>
    <property type="match status" value="1"/>
</dbReference>
<comment type="caution">
    <text evidence="10">The sequence shown here is derived from an EMBL/GenBank/DDBJ whole genome shotgun (WGS) entry which is preliminary data.</text>
</comment>
<feature type="domain" description="SpaA-like prealbumin fold" evidence="9">
    <location>
        <begin position="354"/>
        <end position="452"/>
    </location>
</feature>
<dbReference type="Gene3D" id="2.60.40.10">
    <property type="entry name" value="Immunoglobulins"/>
    <property type="match status" value="2"/>
</dbReference>
<evidence type="ECO:0000256" key="4">
    <source>
        <dbReference type="ARBA" id="ARBA00023088"/>
    </source>
</evidence>
<evidence type="ECO:0000259" key="9">
    <source>
        <dbReference type="Pfam" id="PF17802"/>
    </source>
</evidence>
<dbReference type="InterPro" id="IPR032364">
    <property type="entry name" value="GramPos_pilinD1_N"/>
</dbReference>
<keyword evidence="2" id="KW-0964">Secreted</keyword>
<evidence type="ECO:0000256" key="3">
    <source>
        <dbReference type="ARBA" id="ARBA00022729"/>
    </source>
</evidence>
<feature type="domain" description="Gram-positive cocci surface proteins LPxTG" evidence="7">
    <location>
        <begin position="462"/>
        <end position="501"/>
    </location>
</feature>
<dbReference type="RefSeq" id="WP_125958348.1">
    <property type="nucleotide sequence ID" value="NZ_JAQEJV010000023.1"/>
</dbReference>
<protein>
    <submittedName>
        <fullName evidence="10">Uncharacterized protein</fullName>
    </submittedName>
</protein>
<keyword evidence="11" id="KW-1185">Reference proteome</keyword>
<gene>
    <name evidence="10" type="ORF">CBF36_10305</name>
</gene>
<proteinExistence type="predicted"/>
<evidence type="ECO:0000259" key="8">
    <source>
        <dbReference type="Pfam" id="PF16555"/>
    </source>
</evidence>
<dbReference type="Pfam" id="PF16555">
    <property type="entry name" value="GramPos_pilinD1"/>
    <property type="match status" value="1"/>
</dbReference>